<dbReference type="OrthoDB" id="156858at2"/>
<accession>H5Y349</accession>
<keyword evidence="1" id="KW-0472">Membrane</keyword>
<keyword evidence="3" id="KW-1185">Reference proteome</keyword>
<protein>
    <recommendedName>
        <fullName evidence="4">Integral membrane protein</fullName>
    </recommendedName>
</protein>
<proteinExistence type="predicted"/>
<dbReference type="STRING" id="768710.DesyoDRAFT_1615"/>
<feature type="transmembrane region" description="Helical" evidence="1">
    <location>
        <begin position="58"/>
        <end position="77"/>
    </location>
</feature>
<evidence type="ECO:0000313" key="3">
    <source>
        <dbReference type="Proteomes" id="UP000005104"/>
    </source>
</evidence>
<feature type="transmembrane region" description="Helical" evidence="1">
    <location>
        <begin position="89"/>
        <end position="110"/>
    </location>
</feature>
<evidence type="ECO:0000256" key="1">
    <source>
        <dbReference type="SAM" id="Phobius"/>
    </source>
</evidence>
<dbReference type="HOGENOM" id="CLU_114403_1_0_9"/>
<keyword evidence="1" id="KW-0812">Transmembrane</keyword>
<evidence type="ECO:0008006" key="4">
    <source>
        <dbReference type="Google" id="ProtNLM"/>
    </source>
</evidence>
<dbReference type="Proteomes" id="UP000005104">
    <property type="component" value="Chromosome"/>
</dbReference>
<dbReference type="eggNOG" id="COG1981">
    <property type="taxonomic scope" value="Bacteria"/>
</dbReference>
<evidence type="ECO:0000313" key="2">
    <source>
        <dbReference type="EMBL" id="EHQ88744.1"/>
    </source>
</evidence>
<sequence>MELGVKSKAWLKGFHILFACAWLGSALSMILVLATQARPNSGLDLYSVTLSLKVIDDFIIIPGAMGCLFTGLLYSCFTKWGFTKFYWIIFKWVMIILQIAMGTFFLGPWLNNMLTISNEIGFKPAENYLYASNFNLNLYFGILQASLLIVVVFVSILKPWGRRVKK</sequence>
<keyword evidence="1" id="KW-1133">Transmembrane helix</keyword>
<gene>
    <name evidence="2" type="ORF">DesyoDRAFT_1615</name>
</gene>
<dbReference type="RefSeq" id="WP_007781502.1">
    <property type="nucleotide sequence ID" value="NZ_CM001441.1"/>
</dbReference>
<feature type="transmembrane region" description="Helical" evidence="1">
    <location>
        <begin position="138"/>
        <end position="157"/>
    </location>
</feature>
<dbReference type="EMBL" id="CM001441">
    <property type="protein sequence ID" value="EHQ88744.1"/>
    <property type="molecule type" value="Genomic_DNA"/>
</dbReference>
<organism evidence="2 3">
    <name type="scientific">Desulfosporosinus youngiae DSM 17734</name>
    <dbReference type="NCBI Taxonomy" id="768710"/>
    <lineage>
        <taxon>Bacteria</taxon>
        <taxon>Bacillati</taxon>
        <taxon>Bacillota</taxon>
        <taxon>Clostridia</taxon>
        <taxon>Eubacteriales</taxon>
        <taxon>Desulfitobacteriaceae</taxon>
        <taxon>Desulfosporosinus</taxon>
    </lineage>
</organism>
<reference evidence="2 3" key="1">
    <citation type="submission" date="2011-11" db="EMBL/GenBank/DDBJ databases">
        <title>The Noncontiguous Finished genome of Desulfosporosinus youngiae DSM 17734.</title>
        <authorList>
            <consortium name="US DOE Joint Genome Institute (JGI-PGF)"/>
            <person name="Lucas S."/>
            <person name="Han J."/>
            <person name="Lapidus A."/>
            <person name="Cheng J.-F."/>
            <person name="Goodwin L."/>
            <person name="Pitluck S."/>
            <person name="Peters L."/>
            <person name="Ovchinnikova G."/>
            <person name="Lu M."/>
            <person name="Land M.L."/>
            <person name="Hauser L."/>
            <person name="Pester M."/>
            <person name="Spring S."/>
            <person name="Ollivier B."/>
            <person name="Rattei T."/>
            <person name="Klenk H.-P."/>
            <person name="Wagner M."/>
            <person name="Loy A."/>
            <person name="Woyke T.J."/>
        </authorList>
    </citation>
    <scope>NUCLEOTIDE SEQUENCE [LARGE SCALE GENOMIC DNA]</scope>
    <source>
        <strain evidence="2 3">DSM 17734</strain>
    </source>
</reference>
<name>H5Y349_9FIRM</name>
<dbReference type="AlphaFoldDB" id="H5Y349"/>